<evidence type="ECO:0000256" key="4">
    <source>
        <dbReference type="ARBA" id="ARBA00022840"/>
    </source>
</evidence>
<sequence length="335" mass="37018">MTDAHCNTTVKNITWRGVSVTAKDRETKKIETIVDNVEGFVQAGEMCALMGPSGCGKTTLLKVLARRLPNGSNVKSTITCFVEQEDSLVGALTVRETLDFSSRLAGTRFPSRRERLLRIDALLHSFGLADQANTIIGTTMRKGISGGQKRRVGVASQLITGPKILFLDEPTSGLDSAASWEISITTHDTITAIEKSGSDPTLELSDNGIPPSKTSRYLSLLHRGFIKSYRDSIVYAIRLIMYAALAILIALANGLWMAVSGFMVPPTALNAFYKYVFQYWDYQKYVFEDQCSIAGQAVLDQYGYEPGHLGKNVGIMISIIFCYRLASWIMLQFRE</sequence>
<dbReference type="InterPro" id="IPR027417">
    <property type="entry name" value="P-loop_NTPase"/>
</dbReference>
<evidence type="ECO:0000256" key="3">
    <source>
        <dbReference type="ARBA" id="ARBA00022741"/>
    </source>
</evidence>
<dbReference type="SUPFAM" id="SSF52540">
    <property type="entry name" value="P-loop containing nucleoside triphosphate hydrolases"/>
    <property type="match status" value="1"/>
</dbReference>
<keyword evidence="2" id="KW-0813">Transport</keyword>
<dbReference type="Gene3D" id="3.40.50.300">
    <property type="entry name" value="P-loop containing nucleotide triphosphate hydrolases"/>
    <property type="match status" value="1"/>
</dbReference>
<dbReference type="PANTHER" id="PTHR48042:SF11">
    <property type="entry name" value="ABC TRANSPORTER G FAMILY MEMBER 11"/>
    <property type="match status" value="1"/>
</dbReference>
<dbReference type="InterPro" id="IPR017871">
    <property type="entry name" value="ABC_transporter-like_CS"/>
</dbReference>
<dbReference type="InterPro" id="IPR052215">
    <property type="entry name" value="Plant_ABCG"/>
</dbReference>
<organism evidence="7 8">
    <name type="scientific">Hirsutella rhossiliensis</name>
    <dbReference type="NCBI Taxonomy" id="111463"/>
    <lineage>
        <taxon>Eukaryota</taxon>
        <taxon>Fungi</taxon>
        <taxon>Dikarya</taxon>
        <taxon>Ascomycota</taxon>
        <taxon>Pezizomycotina</taxon>
        <taxon>Sordariomycetes</taxon>
        <taxon>Hypocreomycetidae</taxon>
        <taxon>Hypocreales</taxon>
        <taxon>Ophiocordycipitaceae</taxon>
        <taxon>Hirsutella</taxon>
    </lineage>
</organism>
<evidence type="ECO:0000256" key="2">
    <source>
        <dbReference type="ARBA" id="ARBA00022448"/>
    </source>
</evidence>
<dbReference type="InterPro" id="IPR003439">
    <property type="entry name" value="ABC_transporter-like_ATP-bd"/>
</dbReference>
<keyword evidence="4" id="KW-0067">ATP-binding</keyword>
<reference evidence="7" key="1">
    <citation type="submission" date="2021-09" db="EMBL/GenBank/DDBJ databases">
        <title>A high-quality genome of the endoparasitic fungus Hirsutella rhossiliensis with a comparison of Hirsutella genomes reveals transposable elements contributing to genome size variation.</title>
        <authorList>
            <person name="Lin R."/>
            <person name="Jiao Y."/>
            <person name="Sun X."/>
            <person name="Ling J."/>
            <person name="Xie B."/>
            <person name="Cheng X."/>
        </authorList>
    </citation>
    <scope>NUCLEOTIDE SEQUENCE</scope>
    <source>
        <strain evidence="7">HR02</strain>
    </source>
</reference>
<keyword evidence="5" id="KW-0812">Transmembrane</keyword>
<proteinExistence type="inferred from homology"/>
<keyword evidence="5" id="KW-1133">Transmembrane helix</keyword>
<dbReference type="OrthoDB" id="66620at2759"/>
<comment type="caution">
    <text evidence="7">The sequence shown here is derived from an EMBL/GenBank/DDBJ whole genome shotgun (WGS) entry which is preliminary data.</text>
</comment>
<comment type="similarity">
    <text evidence="1">Belongs to the ABC transporter superfamily. ABCG family. Eye pigment precursor importer (TC 3.A.1.204) subfamily.</text>
</comment>
<dbReference type="Pfam" id="PF00005">
    <property type="entry name" value="ABC_tran"/>
    <property type="match status" value="1"/>
</dbReference>
<dbReference type="PROSITE" id="PS50893">
    <property type="entry name" value="ABC_TRANSPORTER_2"/>
    <property type="match status" value="1"/>
</dbReference>
<dbReference type="EMBL" id="JAIZPD010000016">
    <property type="protein sequence ID" value="KAH0958273.1"/>
    <property type="molecule type" value="Genomic_DNA"/>
</dbReference>
<protein>
    <submittedName>
        <fullName evidence="7">ABC transporter domain-containing protein</fullName>
    </submittedName>
</protein>
<accession>A0A9P8ML28</accession>
<keyword evidence="8" id="KW-1185">Reference proteome</keyword>
<dbReference type="AlphaFoldDB" id="A0A9P8ML28"/>
<dbReference type="GO" id="GO:0005524">
    <property type="term" value="F:ATP binding"/>
    <property type="evidence" value="ECO:0007669"/>
    <property type="project" value="UniProtKB-KW"/>
</dbReference>
<feature type="transmembrane region" description="Helical" evidence="5">
    <location>
        <begin position="233"/>
        <end position="256"/>
    </location>
</feature>
<keyword evidence="3" id="KW-0547">Nucleotide-binding</keyword>
<feature type="domain" description="ABC transporter" evidence="6">
    <location>
        <begin position="15"/>
        <end position="248"/>
    </location>
</feature>
<dbReference type="RefSeq" id="XP_044715787.1">
    <property type="nucleotide sequence ID" value="XM_044869045.1"/>
</dbReference>
<dbReference type="PANTHER" id="PTHR48042">
    <property type="entry name" value="ABC TRANSPORTER G FAMILY MEMBER 11"/>
    <property type="match status" value="1"/>
</dbReference>
<dbReference type="GeneID" id="68359703"/>
<evidence type="ECO:0000256" key="5">
    <source>
        <dbReference type="SAM" id="Phobius"/>
    </source>
</evidence>
<evidence type="ECO:0000313" key="7">
    <source>
        <dbReference type="EMBL" id="KAH0958273.1"/>
    </source>
</evidence>
<dbReference type="PROSITE" id="PS00211">
    <property type="entry name" value="ABC_TRANSPORTER_1"/>
    <property type="match status" value="1"/>
</dbReference>
<keyword evidence="5" id="KW-0472">Membrane</keyword>
<evidence type="ECO:0000259" key="6">
    <source>
        <dbReference type="PROSITE" id="PS50893"/>
    </source>
</evidence>
<dbReference type="GO" id="GO:0016887">
    <property type="term" value="F:ATP hydrolysis activity"/>
    <property type="evidence" value="ECO:0007669"/>
    <property type="project" value="InterPro"/>
</dbReference>
<evidence type="ECO:0000313" key="8">
    <source>
        <dbReference type="Proteomes" id="UP000824596"/>
    </source>
</evidence>
<evidence type="ECO:0000256" key="1">
    <source>
        <dbReference type="ARBA" id="ARBA00005814"/>
    </source>
</evidence>
<gene>
    <name evidence="7" type="ORF">HRG_10574</name>
</gene>
<dbReference type="InterPro" id="IPR003593">
    <property type="entry name" value="AAA+_ATPase"/>
</dbReference>
<dbReference type="Proteomes" id="UP000824596">
    <property type="component" value="Unassembled WGS sequence"/>
</dbReference>
<dbReference type="SMART" id="SM00382">
    <property type="entry name" value="AAA"/>
    <property type="match status" value="1"/>
</dbReference>
<feature type="transmembrane region" description="Helical" evidence="5">
    <location>
        <begin position="313"/>
        <end position="331"/>
    </location>
</feature>
<name>A0A9P8ML28_9HYPO</name>